<feature type="compositionally biased region" description="Basic residues" evidence="1">
    <location>
        <begin position="199"/>
        <end position="212"/>
    </location>
</feature>
<reference evidence="2 3" key="1">
    <citation type="submission" date="2019-03" db="EMBL/GenBank/DDBJ databases">
        <title>First draft genome of Liparis tanakae, snailfish: a comprehensive survey of snailfish specific genes.</title>
        <authorList>
            <person name="Kim W."/>
            <person name="Song I."/>
            <person name="Jeong J.-H."/>
            <person name="Kim D."/>
            <person name="Kim S."/>
            <person name="Ryu S."/>
            <person name="Song J.Y."/>
            <person name="Lee S.K."/>
        </authorList>
    </citation>
    <scope>NUCLEOTIDE SEQUENCE [LARGE SCALE GENOMIC DNA]</scope>
    <source>
        <tissue evidence="2">Muscle</tissue>
    </source>
</reference>
<gene>
    <name evidence="2" type="ORF">EYF80_026723</name>
</gene>
<organism evidence="2 3">
    <name type="scientific">Liparis tanakae</name>
    <name type="common">Tanaka's snailfish</name>
    <dbReference type="NCBI Taxonomy" id="230148"/>
    <lineage>
        <taxon>Eukaryota</taxon>
        <taxon>Metazoa</taxon>
        <taxon>Chordata</taxon>
        <taxon>Craniata</taxon>
        <taxon>Vertebrata</taxon>
        <taxon>Euteleostomi</taxon>
        <taxon>Actinopterygii</taxon>
        <taxon>Neopterygii</taxon>
        <taxon>Teleostei</taxon>
        <taxon>Neoteleostei</taxon>
        <taxon>Acanthomorphata</taxon>
        <taxon>Eupercaria</taxon>
        <taxon>Perciformes</taxon>
        <taxon>Cottioidei</taxon>
        <taxon>Cottales</taxon>
        <taxon>Liparidae</taxon>
        <taxon>Liparis</taxon>
    </lineage>
</organism>
<evidence type="ECO:0000256" key="1">
    <source>
        <dbReference type="SAM" id="MobiDB-lite"/>
    </source>
</evidence>
<feature type="region of interest" description="Disordered" evidence="1">
    <location>
        <begin position="180"/>
        <end position="255"/>
    </location>
</feature>
<dbReference type="AlphaFoldDB" id="A0A4Z2HB30"/>
<evidence type="ECO:0000313" key="3">
    <source>
        <dbReference type="Proteomes" id="UP000314294"/>
    </source>
</evidence>
<name>A0A4Z2HB30_9TELE</name>
<comment type="caution">
    <text evidence="2">The sequence shown here is derived from an EMBL/GenBank/DDBJ whole genome shotgun (WGS) entry which is preliminary data.</text>
</comment>
<proteinExistence type="predicted"/>
<evidence type="ECO:0000313" key="2">
    <source>
        <dbReference type="EMBL" id="TNN63107.1"/>
    </source>
</evidence>
<sequence>MLYFLQITSKVAAGSPLASRSSAEGEGPRNHALRGDTGARSPLGAPQPRLRVTPYMSEDKSKKRVKSKENHRGAGYTTYTTTTTKLFQATVAGTDPHSEALVVGQTGRTPAHVAENRRGERRAETQQAGRGMERENGVMKIPEKTRIWNRHTSCEQPSARSWEERIKLIQMALNQNRTNSALKYGCSRSSHMQEEEEKKKKRKRKKKKKKGQHVWCQGPQTKPRSSFPSTVPQRASASSRLCRPPRISGFKPPRATFQTADSSLLMLDQSVRANRSSS</sequence>
<keyword evidence="3" id="KW-1185">Reference proteome</keyword>
<feature type="region of interest" description="Disordered" evidence="1">
    <location>
        <begin position="14"/>
        <end position="76"/>
    </location>
</feature>
<accession>A0A4Z2HB30</accession>
<feature type="compositionally biased region" description="Basic and acidic residues" evidence="1">
    <location>
        <begin position="57"/>
        <end position="72"/>
    </location>
</feature>
<feature type="compositionally biased region" description="Polar residues" evidence="1">
    <location>
        <begin position="218"/>
        <end position="239"/>
    </location>
</feature>
<dbReference type="Proteomes" id="UP000314294">
    <property type="component" value="Unassembled WGS sequence"/>
</dbReference>
<feature type="region of interest" description="Disordered" evidence="1">
    <location>
        <begin position="106"/>
        <end position="135"/>
    </location>
</feature>
<feature type="compositionally biased region" description="Basic and acidic residues" evidence="1">
    <location>
        <begin position="114"/>
        <end position="124"/>
    </location>
</feature>
<dbReference type="EMBL" id="SRLO01000280">
    <property type="protein sequence ID" value="TNN63107.1"/>
    <property type="molecule type" value="Genomic_DNA"/>
</dbReference>
<protein>
    <submittedName>
        <fullName evidence="2">Uncharacterized protein</fullName>
    </submittedName>
</protein>